<gene>
    <name evidence="1" type="ORF">UFOPK4080_00793</name>
</gene>
<name>A0A6J5Z9Y8_9ZZZZ</name>
<accession>A0A6J5Z9Y8</accession>
<organism evidence="1">
    <name type="scientific">freshwater metagenome</name>
    <dbReference type="NCBI Taxonomy" id="449393"/>
    <lineage>
        <taxon>unclassified sequences</taxon>
        <taxon>metagenomes</taxon>
        <taxon>ecological metagenomes</taxon>
    </lineage>
</organism>
<reference evidence="1" key="1">
    <citation type="submission" date="2020-05" db="EMBL/GenBank/DDBJ databases">
        <authorList>
            <person name="Chiriac C."/>
            <person name="Salcher M."/>
            <person name="Ghai R."/>
            <person name="Kavagutti S V."/>
        </authorList>
    </citation>
    <scope>NUCLEOTIDE SEQUENCE</scope>
</reference>
<proteinExistence type="predicted"/>
<dbReference type="EMBL" id="CAESAG010000126">
    <property type="protein sequence ID" value="CAB4339461.1"/>
    <property type="molecule type" value="Genomic_DNA"/>
</dbReference>
<evidence type="ECO:0000313" key="1">
    <source>
        <dbReference type="EMBL" id="CAB4339461.1"/>
    </source>
</evidence>
<protein>
    <submittedName>
        <fullName evidence="1">Unannotated protein</fullName>
    </submittedName>
</protein>
<dbReference type="AlphaFoldDB" id="A0A6J5Z9Y8"/>
<sequence length="88" mass="10292">MAKRENEGSDEEDLIKAEFDSIVEGLSLDESSPTTYLDELDRREEVNRFTPPVIPRKKIRDQIREMKISFRRWRNNSTELPPDDGAVI</sequence>